<gene>
    <name evidence="2" type="ORF">Pla163_32740</name>
</gene>
<evidence type="ECO:0000256" key="1">
    <source>
        <dbReference type="SAM" id="SignalP"/>
    </source>
</evidence>
<feature type="signal peptide" evidence="1">
    <location>
        <begin position="1"/>
        <end position="34"/>
    </location>
</feature>
<dbReference type="InterPro" id="IPR011990">
    <property type="entry name" value="TPR-like_helical_dom_sf"/>
</dbReference>
<dbReference type="Proteomes" id="UP000319342">
    <property type="component" value="Chromosome"/>
</dbReference>
<dbReference type="SUPFAM" id="SSF48452">
    <property type="entry name" value="TPR-like"/>
    <property type="match status" value="1"/>
</dbReference>
<proteinExistence type="predicted"/>
<evidence type="ECO:0000313" key="3">
    <source>
        <dbReference type="Proteomes" id="UP000319342"/>
    </source>
</evidence>
<evidence type="ECO:0008006" key="4">
    <source>
        <dbReference type="Google" id="ProtNLM"/>
    </source>
</evidence>
<keyword evidence="3" id="KW-1185">Reference proteome</keyword>
<dbReference type="AlphaFoldDB" id="A0A518D3S7"/>
<name>A0A518D3S7_9BACT</name>
<keyword evidence="1" id="KW-0732">Signal</keyword>
<evidence type="ECO:0000313" key="2">
    <source>
        <dbReference type="EMBL" id="QDU86125.1"/>
    </source>
</evidence>
<feature type="chain" id="PRO_5021730655" description="Tetratricopeptide repeat protein" evidence="1">
    <location>
        <begin position="35"/>
        <end position="343"/>
    </location>
</feature>
<reference evidence="2 3" key="1">
    <citation type="submission" date="2019-02" db="EMBL/GenBank/DDBJ databases">
        <title>Deep-cultivation of Planctomycetes and their phenomic and genomic characterization uncovers novel biology.</title>
        <authorList>
            <person name="Wiegand S."/>
            <person name="Jogler M."/>
            <person name="Boedeker C."/>
            <person name="Pinto D."/>
            <person name="Vollmers J."/>
            <person name="Rivas-Marin E."/>
            <person name="Kohn T."/>
            <person name="Peeters S.H."/>
            <person name="Heuer A."/>
            <person name="Rast P."/>
            <person name="Oberbeckmann S."/>
            <person name="Bunk B."/>
            <person name="Jeske O."/>
            <person name="Meyerdierks A."/>
            <person name="Storesund J.E."/>
            <person name="Kallscheuer N."/>
            <person name="Luecker S."/>
            <person name="Lage O.M."/>
            <person name="Pohl T."/>
            <person name="Merkel B.J."/>
            <person name="Hornburger P."/>
            <person name="Mueller R.-W."/>
            <person name="Bruemmer F."/>
            <person name="Labrenz M."/>
            <person name="Spormann A.M."/>
            <person name="Op den Camp H."/>
            <person name="Overmann J."/>
            <person name="Amann R."/>
            <person name="Jetten M.S.M."/>
            <person name="Mascher T."/>
            <person name="Medema M.H."/>
            <person name="Devos D.P."/>
            <person name="Kaster A.-K."/>
            <person name="Ovreas L."/>
            <person name="Rohde M."/>
            <person name="Galperin M.Y."/>
            <person name="Jogler C."/>
        </authorList>
    </citation>
    <scope>NUCLEOTIDE SEQUENCE [LARGE SCALE GENOMIC DNA]</scope>
    <source>
        <strain evidence="2 3">Pla163</strain>
    </source>
</reference>
<accession>A0A518D3S7</accession>
<organism evidence="2 3">
    <name type="scientific">Rohdeia mirabilis</name>
    <dbReference type="NCBI Taxonomy" id="2528008"/>
    <lineage>
        <taxon>Bacteria</taxon>
        <taxon>Pseudomonadati</taxon>
        <taxon>Planctomycetota</taxon>
        <taxon>Planctomycetia</taxon>
        <taxon>Planctomycetia incertae sedis</taxon>
        <taxon>Rohdeia</taxon>
    </lineage>
</organism>
<sequence length="343" mass="37090" precursor="true">MARTEPASAGVRRRIGALCAALVVASCAANPAPAVLSDFANDWSQAGPPREDHSMQSEKDMAPWRGLWDFADPAASEARLREAEAAADGVAAAELRTQVARALGLQQRFDEARAELAAAARDLPSTGAARVRVLLELERGRLARSSGDLPGAIAPFESAFERANAAGLDYLAVDAAHMLGIAETGDAASLWNRRALGIAHASSDPSARGWGAVIANNEGWNQFEATEHAAALELFEQALVLRRERPEQVEPIWIARWAVARAHRELGRVEEALAEQEALMAEREAANAPDGYVFEEVGECLLLLERADEATPFFARAHELLAQDAWLVANEPERLARLERLAR</sequence>
<protein>
    <recommendedName>
        <fullName evidence="4">Tetratricopeptide repeat protein</fullName>
    </recommendedName>
</protein>
<dbReference type="Gene3D" id="1.25.40.10">
    <property type="entry name" value="Tetratricopeptide repeat domain"/>
    <property type="match status" value="1"/>
</dbReference>
<dbReference type="EMBL" id="CP036290">
    <property type="protein sequence ID" value="QDU86125.1"/>
    <property type="molecule type" value="Genomic_DNA"/>
</dbReference>
<dbReference type="PROSITE" id="PS51257">
    <property type="entry name" value="PROKAR_LIPOPROTEIN"/>
    <property type="match status" value="1"/>
</dbReference>